<dbReference type="InterPro" id="IPR036891">
    <property type="entry name" value="Signal_recog_part_SRP54_M_sf"/>
</dbReference>
<dbReference type="GO" id="GO:0005525">
    <property type="term" value="F:GTP binding"/>
    <property type="evidence" value="ECO:0007669"/>
    <property type="project" value="UniProtKB-UniRule"/>
</dbReference>
<dbReference type="GO" id="GO:0048500">
    <property type="term" value="C:signal recognition particle"/>
    <property type="evidence" value="ECO:0007669"/>
    <property type="project" value="UniProtKB-UniRule"/>
</dbReference>
<evidence type="ECO:0000256" key="5">
    <source>
        <dbReference type="ARBA" id="ARBA00023134"/>
    </source>
</evidence>
<evidence type="ECO:0000313" key="12">
    <source>
        <dbReference type="EMBL" id="STY16551.1"/>
    </source>
</evidence>
<dbReference type="InterPro" id="IPR022941">
    <property type="entry name" value="SRP54"/>
</dbReference>
<dbReference type="GO" id="GO:0003924">
    <property type="term" value="F:GTPase activity"/>
    <property type="evidence" value="ECO:0007669"/>
    <property type="project" value="UniProtKB-UniRule"/>
</dbReference>
<evidence type="ECO:0000313" key="13">
    <source>
        <dbReference type="Proteomes" id="UP000054639"/>
    </source>
</evidence>
<evidence type="ECO:0000256" key="9">
    <source>
        <dbReference type="HAMAP-Rule" id="MF_00306"/>
    </source>
</evidence>
<evidence type="ECO:0000259" key="10">
    <source>
        <dbReference type="PROSITE" id="PS00300"/>
    </source>
</evidence>
<dbReference type="Proteomes" id="UP000254230">
    <property type="component" value="Unassembled WGS sequence"/>
</dbReference>
<dbReference type="NCBIfam" id="TIGR00959">
    <property type="entry name" value="ffh"/>
    <property type="match status" value="1"/>
</dbReference>
<keyword evidence="13" id="KW-1185">Reference proteome</keyword>
<dbReference type="InterPro" id="IPR013822">
    <property type="entry name" value="Signal_recog_particl_SRP54_hlx"/>
</dbReference>
<comment type="catalytic activity">
    <reaction evidence="8 9">
        <text>GTP + H2O = GDP + phosphate + H(+)</text>
        <dbReference type="Rhea" id="RHEA:19669"/>
        <dbReference type="ChEBI" id="CHEBI:15377"/>
        <dbReference type="ChEBI" id="CHEBI:15378"/>
        <dbReference type="ChEBI" id="CHEBI:37565"/>
        <dbReference type="ChEBI" id="CHEBI:43474"/>
        <dbReference type="ChEBI" id="CHEBI:58189"/>
        <dbReference type="EC" id="3.6.5.4"/>
    </reaction>
</comment>
<evidence type="ECO:0000256" key="6">
    <source>
        <dbReference type="ARBA" id="ARBA00023135"/>
    </source>
</evidence>
<evidence type="ECO:0000256" key="2">
    <source>
        <dbReference type="ARBA" id="ARBA00022741"/>
    </source>
</evidence>
<keyword evidence="2 9" id="KW-0547">Nucleotide-binding</keyword>
<dbReference type="FunFam" id="3.40.50.300:FF:000022">
    <property type="entry name" value="Signal recognition particle 54 kDa subunit"/>
    <property type="match status" value="1"/>
</dbReference>
<comment type="subcellular location">
    <subcellularLocation>
        <location evidence="9">Cytoplasm</location>
    </subcellularLocation>
    <text evidence="9">The SRP-RNC complex is targeted to the cytoplasmic membrane.</text>
</comment>
<evidence type="ECO:0000256" key="7">
    <source>
        <dbReference type="ARBA" id="ARBA00023274"/>
    </source>
</evidence>
<feature type="binding site" evidence="9">
    <location>
        <begin position="123"/>
        <end position="130"/>
    </location>
    <ligand>
        <name>GTP</name>
        <dbReference type="ChEBI" id="CHEBI:37565"/>
    </ligand>
</feature>
<evidence type="ECO:0000256" key="4">
    <source>
        <dbReference type="ARBA" id="ARBA00022884"/>
    </source>
</evidence>
<dbReference type="Pfam" id="PF00448">
    <property type="entry name" value="SRP54"/>
    <property type="match status" value="1"/>
</dbReference>
<reference evidence="11 13" key="1">
    <citation type="submission" date="2015-11" db="EMBL/GenBank/DDBJ databases">
        <title>Genomic analysis of 38 Legionella species identifies large and diverse effector repertoires.</title>
        <authorList>
            <person name="Burstein D."/>
            <person name="Amaro F."/>
            <person name="Zusman T."/>
            <person name="Lifshitz Z."/>
            <person name="Cohen O."/>
            <person name="Gilbert J.A."/>
            <person name="Pupko T."/>
            <person name="Shuman H.A."/>
            <person name="Segal G."/>
        </authorList>
    </citation>
    <scope>NUCLEOTIDE SEQUENCE [LARGE SCALE GENOMIC DNA]</scope>
    <source>
        <strain evidence="11 13">ATCC 49507</strain>
    </source>
</reference>
<reference evidence="12 14" key="2">
    <citation type="submission" date="2018-06" db="EMBL/GenBank/DDBJ databases">
        <authorList>
            <consortium name="Pathogen Informatics"/>
            <person name="Doyle S."/>
        </authorList>
    </citation>
    <scope>NUCLEOTIDE SEQUENCE [LARGE SCALE GENOMIC DNA]</scope>
    <source>
        <strain evidence="12 14">NCTC12376</strain>
    </source>
</reference>
<dbReference type="Gene3D" id="1.20.120.140">
    <property type="entry name" value="Signal recognition particle SRP54, nucleotide-binding domain"/>
    <property type="match status" value="1"/>
</dbReference>
<dbReference type="STRING" id="45072.Lqua_0094"/>
<keyword evidence="3 9" id="KW-0378">Hydrolase</keyword>
<keyword evidence="6 9" id="KW-0733">Signal recognition particle</keyword>
<dbReference type="PROSITE" id="PS00300">
    <property type="entry name" value="SRP54"/>
    <property type="match status" value="1"/>
</dbReference>
<evidence type="ECO:0000313" key="11">
    <source>
        <dbReference type="EMBL" id="KTD55377.1"/>
    </source>
</evidence>
<dbReference type="InterPro" id="IPR004780">
    <property type="entry name" value="SRP"/>
</dbReference>
<dbReference type="SMART" id="SM00963">
    <property type="entry name" value="SRP54_N"/>
    <property type="match status" value="1"/>
</dbReference>
<organism evidence="12 14">
    <name type="scientific">Legionella quateirensis</name>
    <dbReference type="NCBI Taxonomy" id="45072"/>
    <lineage>
        <taxon>Bacteria</taxon>
        <taxon>Pseudomonadati</taxon>
        <taxon>Pseudomonadota</taxon>
        <taxon>Gammaproteobacteria</taxon>
        <taxon>Legionellales</taxon>
        <taxon>Legionellaceae</taxon>
        <taxon>Legionella</taxon>
    </lineage>
</organism>
<dbReference type="HAMAP" id="MF_00306">
    <property type="entry name" value="SRP54"/>
    <property type="match status" value="1"/>
</dbReference>
<keyword evidence="4 9" id="KW-0694">RNA-binding</keyword>
<dbReference type="Pfam" id="PF02978">
    <property type="entry name" value="SRP_SPB"/>
    <property type="match status" value="1"/>
</dbReference>
<name>A0A378KSH9_9GAMM</name>
<dbReference type="InterPro" id="IPR004125">
    <property type="entry name" value="Signal_recog_particle_SRP54_M"/>
</dbReference>
<sequence length="474" mass="52542">MPLYAIVPIFSGYSIIMFDNLTERLTRTFKNLRGQGRLTEDNIQQALREVRLSLIEADVALPVIKDFIEQVKEKALGQEVLTSLNPDQAFIKTVHDELIHVMGDERAELDFKTQPPAIFLMAGLQGSGKTTSTAKLARYLKETENKKVMLVSVDVYRPAAIQQLKVLAEQIDVAFFPAETNEQPIAIAQKALESAKKQYMDVLIIDTAGRMHIDAEMMAEIKALHHSVNPIETLFVVDSMTGQDAANTAKAFHEALPLTGVILTKTDGDARGGAALSVRQITGQPIKFIGSGEKVEALEPFHPERIASRILGMGDILTLIEEVERKADKQASEKLAKKLKKGKGFDLEDFKQQLLQMNNMGGIAGMMSKLPGMGQMPQQAMKQVNDKAMAQTVAIINSMTPKERRIPKIIVGSRKKRIAMGSGTQIQDVNRLLKQFEQMQKMMKKFSKPGGMQKMMRGLGGMAGMKDMFPDDLK</sequence>
<dbReference type="Pfam" id="PF02881">
    <property type="entry name" value="SRP54_N"/>
    <property type="match status" value="1"/>
</dbReference>
<dbReference type="GO" id="GO:0008312">
    <property type="term" value="F:7S RNA binding"/>
    <property type="evidence" value="ECO:0007669"/>
    <property type="project" value="InterPro"/>
</dbReference>
<feature type="binding site" evidence="9">
    <location>
        <begin position="264"/>
        <end position="267"/>
    </location>
    <ligand>
        <name>GTP</name>
        <dbReference type="ChEBI" id="CHEBI:37565"/>
    </ligand>
</feature>
<dbReference type="Proteomes" id="UP000054639">
    <property type="component" value="Unassembled WGS sequence"/>
</dbReference>
<dbReference type="SMART" id="SM00382">
    <property type="entry name" value="AAA"/>
    <property type="match status" value="1"/>
</dbReference>
<feature type="binding site" evidence="9">
    <location>
        <begin position="206"/>
        <end position="210"/>
    </location>
    <ligand>
        <name>GTP</name>
        <dbReference type="ChEBI" id="CHEBI:37565"/>
    </ligand>
</feature>
<dbReference type="InterPro" id="IPR003593">
    <property type="entry name" value="AAA+_ATPase"/>
</dbReference>
<dbReference type="EC" id="3.6.5.4" evidence="9"/>
<accession>A0A378KSH9</accession>
<evidence type="ECO:0000256" key="1">
    <source>
        <dbReference type="ARBA" id="ARBA00005450"/>
    </source>
</evidence>
<dbReference type="PANTHER" id="PTHR11564:SF5">
    <property type="entry name" value="SIGNAL RECOGNITION PARTICLE SUBUNIT SRP54"/>
    <property type="match status" value="1"/>
</dbReference>
<evidence type="ECO:0000256" key="3">
    <source>
        <dbReference type="ARBA" id="ARBA00022801"/>
    </source>
</evidence>
<proteinExistence type="inferred from homology"/>
<comment type="function">
    <text evidence="9">Involved in targeting and insertion of nascent membrane proteins into the cytoplasmic membrane. Binds to the hydrophobic signal sequence of the ribosome-nascent chain (RNC) as it emerges from the ribosomes. The SRP-RNC complex is then targeted to the cytoplasmic membrane where it interacts with the SRP receptor FtsY. Interaction with FtsY leads to the transfer of the RNC complex to the Sec translocase for insertion into the membrane, the hydrolysis of GTP by both Ffh and FtsY, and the dissociation of the SRP-FtsY complex into the individual components.</text>
</comment>
<dbReference type="Gene3D" id="3.40.50.300">
    <property type="entry name" value="P-loop containing nucleotide triphosphate hydrolases"/>
    <property type="match status" value="1"/>
</dbReference>
<protein>
    <recommendedName>
        <fullName evidence="9">Signal recognition particle protein</fullName>
        <ecNumber evidence="9">3.6.5.4</ecNumber>
    </recommendedName>
    <alternativeName>
        <fullName evidence="9">Fifty-four homolog</fullName>
    </alternativeName>
</protein>
<dbReference type="SUPFAM" id="SSF52540">
    <property type="entry name" value="P-loop containing nucleoside triphosphate hydrolases"/>
    <property type="match status" value="1"/>
</dbReference>
<evidence type="ECO:0000256" key="8">
    <source>
        <dbReference type="ARBA" id="ARBA00048027"/>
    </source>
</evidence>
<dbReference type="CDD" id="cd18539">
    <property type="entry name" value="SRP_G"/>
    <property type="match status" value="1"/>
</dbReference>
<keyword evidence="5 9" id="KW-0342">GTP-binding</keyword>
<evidence type="ECO:0000313" key="14">
    <source>
        <dbReference type="Proteomes" id="UP000254230"/>
    </source>
</evidence>
<dbReference type="InterPro" id="IPR042101">
    <property type="entry name" value="SRP54_N_sf"/>
</dbReference>
<comment type="subunit">
    <text evidence="9">Part of the signal recognition particle protein translocation system, which is composed of SRP and FtsY. SRP is a ribonucleoprotein composed of Ffh and a 4.5S RNA molecule.</text>
</comment>
<comment type="similarity">
    <text evidence="1 9">Belongs to the GTP-binding SRP family. SRP54 subfamily.</text>
</comment>
<dbReference type="EMBL" id="LNYR01000001">
    <property type="protein sequence ID" value="KTD55377.1"/>
    <property type="molecule type" value="Genomic_DNA"/>
</dbReference>
<dbReference type="SUPFAM" id="SSF47446">
    <property type="entry name" value="Signal peptide-binding domain"/>
    <property type="match status" value="1"/>
</dbReference>
<dbReference type="AlphaFoldDB" id="A0A378KSH9"/>
<dbReference type="InterPro" id="IPR027417">
    <property type="entry name" value="P-loop_NTPase"/>
</dbReference>
<dbReference type="InterPro" id="IPR000897">
    <property type="entry name" value="SRP54_GTPase_dom"/>
</dbReference>
<feature type="domain" description="SRP54-type proteins GTP-binding" evidence="10">
    <location>
        <begin position="285"/>
        <end position="298"/>
    </location>
</feature>
<keyword evidence="7 9" id="KW-0687">Ribonucleoprotein</keyword>
<gene>
    <name evidence="9 12" type="primary">ffh</name>
    <name evidence="11" type="ORF">Lqua_0094</name>
    <name evidence="12" type="ORF">NCTC12376_00342</name>
</gene>
<comment type="domain">
    <text evidence="9">Composed of three domains: the N-terminal N domain, which is responsible for interactions with the ribosome, the central G domain, which binds GTP, and the C-terminal M domain, which binds the RNA and the signal sequence of the RNC.</text>
</comment>
<keyword evidence="9" id="KW-0963">Cytoplasm</keyword>
<dbReference type="Gene3D" id="1.10.260.30">
    <property type="entry name" value="Signal recognition particle, SRP54 subunit, M-domain"/>
    <property type="match status" value="1"/>
</dbReference>
<dbReference type="SMART" id="SM00962">
    <property type="entry name" value="SRP54"/>
    <property type="match status" value="1"/>
</dbReference>
<dbReference type="PANTHER" id="PTHR11564">
    <property type="entry name" value="SIGNAL RECOGNITION PARTICLE 54K PROTEIN SRP54"/>
    <property type="match status" value="1"/>
</dbReference>
<dbReference type="GO" id="GO:0006614">
    <property type="term" value="P:SRP-dependent cotranslational protein targeting to membrane"/>
    <property type="evidence" value="ECO:0007669"/>
    <property type="project" value="InterPro"/>
</dbReference>
<dbReference type="EMBL" id="UGOW01000001">
    <property type="protein sequence ID" value="STY16551.1"/>
    <property type="molecule type" value="Genomic_DNA"/>
</dbReference>